<sequence>MYIIYIRNGPFKNLNLNRVAVLLEELGWQTGKFLPKDTQKLGIHELFSTQPPYMRSGLAAKIANTIQKIFIEQGCTQEAGYCVATGTWKMSLRYGHRTIYSLPYDQYLEDGKPVFENLYDGATAANTTLFDYKRDKFGRRG</sequence>
<dbReference type="WBParaSite" id="PS1159_v2.g10000.t1">
    <property type="protein sequence ID" value="PS1159_v2.g10000.t1"/>
    <property type="gene ID" value="PS1159_v2.g10000"/>
</dbReference>
<evidence type="ECO:0000313" key="2">
    <source>
        <dbReference type="WBParaSite" id="PS1159_v2.g10000.t1"/>
    </source>
</evidence>
<evidence type="ECO:0000313" key="1">
    <source>
        <dbReference type="Proteomes" id="UP000887580"/>
    </source>
</evidence>
<proteinExistence type="predicted"/>
<organism evidence="1 2">
    <name type="scientific">Panagrolaimus sp. PS1159</name>
    <dbReference type="NCBI Taxonomy" id="55785"/>
    <lineage>
        <taxon>Eukaryota</taxon>
        <taxon>Metazoa</taxon>
        <taxon>Ecdysozoa</taxon>
        <taxon>Nematoda</taxon>
        <taxon>Chromadorea</taxon>
        <taxon>Rhabditida</taxon>
        <taxon>Tylenchina</taxon>
        <taxon>Panagrolaimomorpha</taxon>
        <taxon>Panagrolaimoidea</taxon>
        <taxon>Panagrolaimidae</taxon>
        <taxon>Panagrolaimus</taxon>
    </lineage>
</organism>
<reference evidence="2" key="1">
    <citation type="submission" date="2022-11" db="UniProtKB">
        <authorList>
            <consortium name="WormBaseParasite"/>
        </authorList>
    </citation>
    <scope>IDENTIFICATION</scope>
</reference>
<protein>
    <submittedName>
        <fullName evidence="2">N-acetyltransferase domain-containing protein</fullName>
    </submittedName>
</protein>
<dbReference type="Proteomes" id="UP000887580">
    <property type="component" value="Unplaced"/>
</dbReference>
<name>A0AC35EU12_9BILA</name>
<accession>A0AC35EU12</accession>